<dbReference type="EMBL" id="DXDU01000152">
    <property type="protein sequence ID" value="HIY27366.1"/>
    <property type="molecule type" value="Genomic_DNA"/>
</dbReference>
<feature type="transmembrane region" description="Helical" evidence="1">
    <location>
        <begin position="146"/>
        <end position="169"/>
    </location>
</feature>
<keyword evidence="1" id="KW-0472">Membrane</keyword>
<feature type="transmembrane region" description="Helical" evidence="1">
    <location>
        <begin position="20"/>
        <end position="40"/>
    </location>
</feature>
<dbReference type="Proteomes" id="UP000823915">
    <property type="component" value="Unassembled WGS sequence"/>
</dbReference>
<feature type="transmembrane region" description="Helical" evidence="1">
    <location>
        <begin position="181"/>
        <end position="200"/>
    </location>
</feature>
<gene>
    <name evidence="2" type="ORF">H9838_09400</name>
</gene>
<reference evidence="2" key="2">
    <citation type="submission" date="2021-04" db="EMBL/GenBank/DDBJ databases">
        <authorList>
            <person name="Gilroy R."/>
        </authorList>
    </citation>
    <scope>NUCLEOTIDE SEQUENCE</scope>
    <source>
        <strain evidence="2">1282</strain>
    </source>
</reference>
<feature type="transmembrane region" description="Helical" evidence="1">
    <location>
        <begin position="233"/>
        <end position="255"/>
    </location>
</feature>
<evidence type="ECO:0000313" key="2">
    <source>
        <dbReference type="EMBL" id="HIY27366.1"/>
    </source>
</evidence>
<keyword evidence="1" id="KW-1133">Transmembrane helix</keyword>
<reference evidence="2" key="1">
    <citation type="journal article" date="2021" name="PeerJ">
        <title>Extensive microbial diversity within the chicken gut microbiome revealed by metagenomics and culture.</title>
        <authorList>
            <person name="Gilroy R."/>
            <person name="Ravi A."/>
            <person name="Getino M."/>
            <person name="Pursley I."/>
            <person name="Horton D.L."/>
            <person name="Alikhan N.F."/>
            <person name="Baker D."/>
            <person name="Gharbi K."/>
            <person name="Hall N."/>
            <person name="Watson M."/>
            <person name="Adriaenssens E.M."/>
            <person name="Foster-Nyarko E."/>
            <person name="Jarju S."/>
            <person name="Secka A."/>
            <person name="Antonio M."/>
            <person name="Oren A."/>
            <person name="Chaudhuri R.R."/>
            <person name="La Ragione R."/>
            <person name="Hildebrand F."/>
            <person name="Pallen M.J."/>
        </authorList>
    </citation>
    <scope>NUCLEOTIDE SEQUENCE</scope>
    <source>
        <strain evidence="2">1282</strain>
    </source>
</reference>
<accession>A0A9D1YDZ3</accession>
<dbReference type="PANTHER" id="PTHR36832">
    <property type="entry name" value="SLR1174 PROTEIN-RELATED"/>
    <property type="match status" value="1"/>
</dbReference>
<evidence type="ECO:0000256" key="1">
    <source>
        <dbReference type="SAM" id="Phobius"/>
    </source>
</evidence>
<sequence length="267" mass="29449">MRKYLAFFRLRFSMGLQYRAAAVAGIVTQFFWGAMELLAFRAFYQADPGAFPMSFQATASYVWMQQAFLALFAAWMFENEIFQCIRDGSVAYELCRPVDLYGMWFARSAANRVSRAVLRCAPILLVAAFLPAPFGMTAPQSLSAFLWWAVTMVLGLAVTVGFGMLIYLVTFFTLSPDGVRMVAVSLVEILQGAIIPLPFFPDGLRQVLELLPFAAMQNVPLRAWSGDLSGQDLYAAAGLQLFWAAALVGSGWLLAQKALKKTVVQGG</sequence>
<keyword evidence="1" id="KW-0812">Transmembrane</keyword>
<feature type="transmembrane region" description="Helical" evidence="1">
    <location>
        <begin position="60"/>
        <end position="77"/>
    </location>
</feature>
<comment type="caution">
    <text evidence="2">The sequence shown here is derived from an EMBL/GenBank/DDBJ whole genome shotgun (WGS) entry which is preliminary data.</text>
</comment>
<dbReference type="AlphaFoldDB" id="A0A9D1YDZ3"/>
<organism evidence="2 3">
    <name type="scientific">Candidatus Acutalibacter pullistercoris</name>
    <dbReference type="NCBI Taxonomy" id="2838418"/>
    <lineage>
        <taxon>Bacteria</taxon>
        <taxon>Bacillati</taxon>
        <taxon>Bacillota</taxon>
        <taxon>Clostridia</taxon>
        <taxon>Eubacteriales</taxon>
        <taxon>Acutalibacteraceae</taxon>
        <taxon>Acutalibacter</taxon>
    </lineage>
</organism>
<dbReference type="PANTHER" id="PTHR36832:SF2">
    <property type="entry name" value="INTEGRAL MEMBRANE PROTEIN"/>
    <property type="match status" value="1"/>
</dbReference>
<protein>
    <submittedName>
        <fullName evidence="2">ABC transporter permease</fullName>
    </submittedName>
</protein>
<feature type="transmembrane region" description="Helical" evidence="1">
    <location>
        <begin position="116"/>
        <end position="134"/>
    </location>
</feature>
<name>A0A9D1YDZ3_9FIRM</name>
<evidence type="ECO:0000313" key="3">
    <source>
        <dbReference type="Proteomes" id="UP000823915"/>
    </source>
</evidence>
<proteinExistence type="predicted"/>